<dbReference type="Pfam" id="PF12697">
    <property type="entry name" value="Abhydrolase_6"/>
    <property type="match status" value="1"/>
</dbReference>
<evidence type="ECO:0000313" key="3">
    <source>
        <dbReference type="Proteomes" id="UP000249185"/>
    </source>
</evidence>
<gene>
    <name evidence="2" type="ORF">DI556_04490</name>
</gene>
<proteinExistence type="predicted"/>
<dbReference type="InterPro" id="IPR000073">
    <property type="entry name" value="AB_hydrolase_1"/>
</dbReference>
<dbReference type="InterPro" id="IPR050471">
    <property type="entry name" value="AB_hydrolase"/>
</dbReference>
<comment type="caution">
    <text evidence="2">The sequence shown here is derived from an EMBL/GenBank/DDBJ whole genome shotgun (WGS) entry which is preliminary data.</text>
</comment>
<dbReference type="Gene3D" id="3.40.50.1820">
    <property type="entry name" value="alpha/beta hydrolase"/>
    <property type="match status" value="1"/>
</dbReference>
<dbReference type="GO" id="GO:0016787">
    <property type="term" value="F:hydrolase activity"/>
    <property type="evidence" value="ECO:0007669"/>
    <property type="project" value="UniProtKB-KW"/>
</dbReference>
<dbReference type="PANTHER" id="PTHR43433:SF1">
    <property type="entry name" value="BLL5160 PROTEIN"/>
    <property type="match status" value="1"/>
</dbReference>
<dbReference type="PRINTS" id="PR00111">
    <property type="entry name" value="ABHYDROLASE"/>
</dbReference>
<evidence type="ECO:0000313" key="2">
    <source>
        <dbReference type="EMBL" id="PZQ51428.1"/>
    </source>
</evidence>
<feature type="domain" description="AB hydrolase-1" evidence="1">
    <location>
        <begin position="32"/>
        <end position="278"/>
    </location>
</feature>
<keyword evidence="2" id="KW-0378">Hydrolase</keyword>
<reference evidence="2 3" key="1">
    <citation type="submission" date="2017-08" db="EMBL/GenBank/DDBJ databases">
        <title>Infants hospitalized years apart are colonized by the same room-sourced microbial strains.</title>
        <authorList>
            <person name="Brooks B."/>
            <person name="Olm M.R."/>
            <person name="Firek B.A."/>
            <person name="Baker R."/>
            <person name="Thomas B.C."/>
            <person name="Morowitz M.J."/>
            <person name="Banfield J.F."/>
        </authorList>
    </citation>
    <scope>NUCLEOTIDE SEQUENCE [LARGE SCALE GENOMIC DNA]</scope>
    <source>
        <strain evidence="2">S2_005_002_R2_34</strain>
    </source>
</reference>
<protein>
    <submittedName>
        <fullName evidence="2">Alpha/beta hydrolase</fullName>
    </submittedName>
</protein>
<dbReference type="InterPro" id="IPR029058">
    <property type="entry name" value="AB_hydrolase_fold"/>
</dbReference>
<dbReference type="EMBL" id="QFPW01000002">
    <property type="protein sequence ID" value="PZQ51428.1"/>
    <property type="molecule type" value="Genomic_DNA"/>
</dbReference>
<dbReference type="AlphaFoldDB" id="A0A2W5NG44"/>
<accession>A0A2W5NG44</accession>
<name>A0A2W5NG44_RHOSU</name>
<dbReference type="SUPFAM" id="SSF53474">
    <property type="entry name" value="alpha/beta-Hydrolases"/>
    <property type="match status" value="1"/>
</dbReference>
<dbReference type="Proteomes" id="UP000249185">
    <property type="component" value="Unassembled WGS sequence"/>
</dbReference>
<organism evidence="2 3">
    <name type="scientific">Rhodovulum sulfidophilum</name>
    <name type="common">Rhodobacter sulfidophilus</name>
    <dbReference type="NCBI Taxonomy" id="35806"/>
    <lineage>
        <taxon>Bacteria</taxon>
        <taxon>Pseudomonadati</taxon>
        <taxon>Pseudomonadota</taxon>
        <taxon>Alphaproteobacteria</taxon>
        <taxon>Rhodobacterales</taxon>
        <taxon>Paracoccaceae</taxon>
        <taxon>Rhodovulum</taxon>
    </lineage>
</organism>
<evidence type="ECO:0000259" key="1">
    <source>
        <dbReference type="Pfam" id="PF12697"/>
    </source>
</evidence>
<dbReference type="PANTHER" id="PTHR43433">
    <property type="entry name" value="HYDROLASE, ALPHA/BETA FOLD FAMILY PROTEIN"/>
    <property type="match status" value="1"/>
</dbReference>
<sequence>MRDEILPGAEDGSVTVDGAPIHYLRAGAGPAVVLIHGASSNLADMSFDLLPRLARNHTVVAFDRPGHGRSGWPTRGGEQLAQQARILRAALSELGIDRAIVVGHSYGGAVALAWALEFPESVAGLLLLGAPSQGWEGGMGLANDLLAHPLTAPYFAWALPMMMSRLSLARLTDELFAPQSTPRGLIDHIDPRRIFAPETLRANAVQLQTLRRQLLAMVPRYPGLRVPVEILHGTEDTLVPFGFHAEPLAAMVPGARLTPLPGVGHMVHYAAPAEVEAALARLARAG</sequence>